<evidence type="ECO:0000256" key="7">
    <source>
        <dbReference type="PIRSR" id="PIRSR600183-50"/>
    </source>
</evidence>
<feature type="binding site" evidence="5">
    <location>
        <position position="463"/>
    </location>
    <ligand>
        <name>pyridoxal 5'-phosphate</name>
        <dbReference type="ChEBI" id="CHEBI:597326"/>
    </ligand>
</feature>
<comment type="pathway">
    <text evidence="5 8">Amino-acid biosynthesis; L-lysine biosynthesis via DAP pathway; L-lysine from DL-2,6-diaminopimelate: step 1/1.</text>
</comment>
<dbReference type="GO" id="GO:0008836">
    <property type="term" value="F:diaminopimelate decarboxylase activity"/>
    <property type="evidence" value="ECO:0007669"/>
    <property type="project" value="UniProtKB-UniRule"/>
</dbReference>
<dbReference type="AlphaFoldDB" id="K9VHW9"/>
<evidence type="ECO:0000256" key="1">
    <source>
        <dbReference type="ARBA" id="ARBA00001933"/>
    </source>
</evidence>
<dbReference type="InterPro" id="IPR009006">
    <property type="entry name" value="Ala_racemase/Decarboxylase_C"/>
</dbReference>
<dbReference type="STRING" id="179408.Osc7112_2663"/>
<comment type="cofactor">
    <cofactor evidence="1 5 7 8">
        <name>pyridoxal 5'-phosphate</name>
        <dbReference type="ChEBI" id="CHEBI:597326"/>
    </cofactor>
</comment>
<dbReference type="EMBL" id="CP003614">
    <property type="protein sequence ID" value="AFZ07077.1"/>
    <property type="molecule type" value="Genomic_DNA"/>
</dbReference>
<dbReference type="PATRIC" id="fig|179408.3.peg.3258"/>
<feature type="domain" description="Orn/DAP/Arg decarboxylase 2 N-terminal" evidence="9">
    <location>
        <begin position="113"/>
        <end position="369"/>
    </location>
</feature>
<dbReference type="Gene3D" id="2.40.37.10">
    <property type="entry name" value="Lyase, Ornithine Decarboxylase, Chain A, domain 1"/>
    <property type="match status" value="1"/>
</dbReference>
<evidence type="ECO:0000313" key="11">
    <source>
        <dbReference type="Proteomes" id="UP000010478"/>
    </source>
</evidence>
<evidence type="ECO:0000313" key="10">
    <source>
        <dbReference type="EMBL" id="AFZ07077.1"/>
    </source>
</evidence>
<evidence type="ECO:0000256" key="8">
    <source>
        <dbReference type="RuleBase" id="RU003738"/>
    </source>
</evidence>
<evidence type="ECO:0000256" key="4">
    <source>
        <dbReference type="ARBA" id="ARBA00023239"/>
    </source>
</evidence>
<dbReference type="FunFam" id="3.20.20.10:FF:000003">
    <property type="entry name" value="Diaminopimelate decarboxylase"/>
    <property type="match status" value="1"/>
</dbReference>
<dbReference type="UniPathway" id="UPA00034">
    <property type="reaction ID" value="UER00027"/>
</dbReference>
<dbReference type="InterPro" id="IPR002986">
    <property type="entry name" value="DAP_deCOOHase_LysA"/>
</dbReference>
<dbReference type="PRINTS" id="PR01179">
    <property type="entry name" value="ODADCRBXLASE"/>
</dbReference>
<reference evidence="10 11" key="1">
    <citation type="submission" date="2012-05" db="EMBL/GenBank/DDBJ databases">
        <title>Finished chromosome of genome of Oscillatoria sp. PCC 7112.</title>
        <authorList>
            <consortium name="US DOE Joint Genome Institute"/>
            <person name="Gugger M."/>
            <person name="Coursin T."/>
            <person name="Rippka R."/>
            <person name="Tandeau De Marsac N."/>
            <person name="Huntemann M."/>
            <person name="Wei C.-L."/>
            <person name="Han J."/>
            <person name="Detter J.C."/>
            <person name="Han C."/>
            <person name="Tapia R."/>
            <person name="Davenport K."/>
            <person name="Daligault H."/>
            <person name="Erkkila T."/>
            <person name="Gu W."/>
            <person name="Munk A.C.C."/>
            <person name="Teshima H."/>
            <person name="Xu Y."/>
            <person name="Chain P."/>
            <person name="Chen A."/>
            <person name="Krypides N."/>
            <person name="Mavromatis K."/>
            <person name="Markowitz V."/>
            <person name="Szeto E."/>
            <person name="Ivanova N."/>
            <person name="Mikhailova N."/>
            <person name="Ovchinnikova G."/>
            <person name="Pagani I."/>
            <person name="Pati A."/>
            <person name="Goodwin L."/>
            <person name="Peters L."/>
            <person name="Pitluck S."/>
            <person name="Woyke T."/>
            <person name="Kerfeld C."/>
        </authorList>
    </citation>
    <scope>NUCLEOTIDE SEQUENCE [LARGE SCALE GENOMIC DNA]</scope>
    <source>
        <strain evidence="10 11">PCC 7112</strain>
    </source>
</reference>
<dbReference type="EC" id="4.1.1.20" evidence="5 6"/>
<organism evidence="10 11">
    <name type="scientific">Phormidium nigroviride PCC 7112</name>
    <dbReference type="NCBI Taxonomy" id="179408"/>
    <lineage>
        <taxon>Bacteria</taxon>
        <taxon>Bacillati</taxon>
        <taxon>Cyanobacteriota</taxon>
        <taxon>Cyanophyceae</taxon>
        <taxon>Oscillatoriophycideae</taxon>
        <taxon>Oscillatoriales</taxon>
        <taxon>Oscillatoriaceae</taxon>
        <taxon>Phormidium</taxon>
    </lineage>
</organism>
<name>K9VHW9_9CYAN</name>
<evidence type="ECO:0000256" key="6">
    <source>
        <dbReference type="NCBIfam" id="TIGR01048"/>
    </source>
</evidence>
<accession>K9VHW9</accession>
<protein>
    <recommendedName>
        <fullName evidence="5 6">Diaminopimelate decarboxylase</fullName>
        <shortName evidence="5">DAP decarboxylase</shortName>
        <shortName evidence="5">DAPDC</shortName>
        <ecNumber evidence="5 6">4.1.1.20</ecNumber>
    </recommendedName>
</protein>
<dbReference type="InterPro" id="IPR022644">
    <property type="entry name" value="De-COase2_N"/>
</dbReference>
<dbReference type="PRINTS" id="PR01181">
    <property type="entry name" value="DAPDCRBXLASE"/>
</dbReference>
<comment type="subunit">
    <text evidence="5">Homodimer.</text>
</comment>
<keyword evidence="5 8" id="KW-0457">Lysine biosynthesis</keyword>
<evidence type="ECO:0000259" key="9">
    <source>
        <dbReference type="Pfam" id="PF02784"/>
    </source>
</evidence>
<feature type="active site" description="Proton donor" evidence="7">
    <location>
        <position position="434"/>
    </location>
</feature>
<sequence length="513" mass="55571">MLQFDRVSVSQPACGMNLGATDPIACRQLYTGKDRKDSYCAMVSTQSFGVESGLKYLSESQQALQTRSPNQELLPLTASVNSSDRLEIGGCEVTALVEQFGSPLYILDEETLRAACTQYRDAFKRYYPGESQVLYASKAWSCLAVCAIAASEGLGIDVVSAGEIHTALQAGVGPDKIYFHGNNKSREELQLAVESGCITVADNWRDLETLAELGQLGVSSLTGGPTRVMVRFTPGIECHTHEYIQTGQIDSKFGFDPNSLDRVFTFISQQPSLFCVGVHAHIGSQIFELQPHDDLAEVIIHALTKALSYGLPATEINIGGGLGIRYTEADDPPSIEDWARTICSAVVAACERQQLPLPKLLCEPGRSLIGTACVTAYTVGSQKVIPGMRTYLAVDGGMSDNPRPITYQSVYRVLAAGKMSAPLTETVTIAGKHCESGDVLIKDAKLPECHAGDVLAVTATGAYNYSMASNYNRVPRPAAVLVRKGEVNTIIQRETYQDLLRLDRLPERLGTQK</sequence>
<feature type="binding site" evidence="5">
    <location>
        <begin position="363"/>
        <end position="366"/>
    </location>
    <ligand>
        <name>pyridoxal 5'-phosphate</name>
        <dbReference type="ChEBI" id="CHEBI:597326"/>
    </ligand>
</feature>
<dbReference type="HAMAP" id="MF_02120">
    <property type="entry name" value="LysA"/>
    <property type="match status" value="1"/>
</dbReference>
<proteinExistence type="inferred from homology"/>
<feature type="binding site" evidence="5">
    <location>
        <position position="435"/>
    </location>
    <ligand>
        <name>substrate</name>
    </ligand>
</feature>
<dbReference type="Pfam" id="PF02784">
    <property type="entry name" value="Orn_Arg_deC_N"/>
    <property type="match status" value="1"/>
</dbReference>
<evidence type="ECO:0000256" key="2">
    <source>
        <dbReference type="ARBA" id="ARBA00022793"/>
    </source>
</evidence>
<dbReference type="PANTHER" id="PTHR43727:SF2">
    <property type="entry name" value="GROUP IV DECARBOXYLASE"/>
    <property type="match status" value="1"/>
</dbReference>
<feature type="binding site" evidence="5">
    <location>
        <position position="321"/>
    </location>
    <ligand>
        <name>pyridoxal 5'-phosphate</name>
        <dbReference type="ChEBI" id="CHEBI:597326"/>
    </ligand>
</feature>
<dbReference type="GO" id="GO:0030170">
    <property type="term" value="F:pyridoxal phosphate binding"/>
    <property type="evidence" value="ECO:0007669"/>
    <property type="project" value="UniProtKB-UniRule"/>
</dbReference>
<comment type="catalytic activity">
    <reaction evidence="5 8">
        <text>meso-2,6-diaminopimelate + H(+) = L-lysine + CO2</text>
        <dbReference type="Rhea" id="RHEA:15101"/>
        <dbReference type="ChEBI" id="CHEBI:15378"/>
        <dbReference type="ChEBI" id="CHEBI:16526"/>
        <dbReference type="ChEBI" id="CHEBI:32551"/>
        <dbReference type="ChEBI" id="CHEBI:57791"/>
        <dbReference type="EC" id="4.1.1.20"/>
    </reaction>
</comment>
<dbReference type="InterPro" id="IPR029066">
    <property type="entry name" value="PLP-binding_barrel"/>
</dbReference>
<dbReference type="GO" id="GO:0009089">
    <property type="term" value="P:lysine biosynthetic process via diaminopimelate"/>
    <property type="evidence" value="ECO:0007669"/>
    <property type="project" value="UniProtKB-UniRule"/>
</dbReference>
<feature type="binding site" evidence="5">
    <location>
        <position position="463"/>
    </location>
    <ligand>
        <name>substrate</name>
    </ligand>
</feature>
<dbReference type="eggNOG" id="COG0019">
    <property type="taxonomic scope" value="Bacteria"/>
</dbReference>
<dbReference type="CDD" id="cd06828">
    <property type="entry name" value="PLPDE_III_DapDC"/>
    <property type="match status" value="1"/>
</dbReference>
<feature type="binding site" evidence="5">
    <location>
        <position position="366"/>
    </location>
    <ligand>
        <name>substrate</name>
    </ligand>
</feature>
<keyword evidence="2 5" id="KW-0210">Decarboxylase</keyword>
<evidence type="ECO:0000256" key="3">
    <source>
        <dbReference type="ARBA" id="ARBA00022898"/>
    </source>
</evidence>
<dbReference type="HOGENOM" id="CLU_026444_0_1_3"/>
<dbReference type="Gene3D" id="3.20.20.10">
    <property type="entry name" value="Alanine racemase"/>
    <property type="match status" value="1"/>
</dbReference>
<keyword evidence="5" id="KW-0028">Amino-acid biosynthesis</keyword>
<comment type="function">
    <text evidence="5">Specifically catalyzes the decarboxylation of meso-diaminopimelate (meso-DAP) to L-lysine.</text>
</comment>
<dbReference type="KEGG" id="oni:Osc7112_2663"/>
<dbReference type="PANTHER" id="PTHR43727">
    <property type="entry name" value="DIAMINOPIMELATE DECARBOXYLASE"/>
    <property type="match status" value="1"/>
</dbReference>
<dbReference type="InterPro" id="IPR000183">
    <property type="entry name" value="Orn/DAP/Arg_de-COase"/>
</dbReference>
<comment type="similarity">
    <text evidence="5">Belongs to the Orn/Lys/Arg decarboxylase class-II family. LysA subfamily.</text>
</comment>
<feature type="binding site" evidence="5">
    <location>
        <position position="407"/>
    </location>
    <ligand>
        <name>substrate</name>
    </ligand>
</feature>
<evidence type="ECO:0000256" key="5">
    <source>
        <dbReference type="HAMAP-Rule" id="MF_02120"/>
    </source>
</evidence>
<feature type="binding site" evidence="5">
    <location>
        <position position="403"/>
    </location>
    <ligand>
        <name>substrate</name>
    </ligand>
</feature>
<keyword evidence="4 5" id="KW-0456">Lyase</keyword>
<dbReference type="SUPFAM" id="SSF51419">
    <property type="entry name" value="PLP-binding barrel"/>
    <property type="match status" value="1"/>
</dbReference>
<keyword evidence="11" id="KW-1185">Reference proteome</keyword>
<feature type="modified residue" description="N6-(pyridoxal phosphate)lysine" evidence="5 7">
    <location>
        <position position="138"/>
    </location>
</feature>
<dbReference type="NCBIfam" id="TIGR01048">
    <property type="entry name" value="lysA"/>
    <property type="match status" value="1"/>
</dbReference>
<keyword evidence="3 5" id="KW-0663">Pyridoxal phosphate</keyword>
<gene>
    <name evidence="5" type="primary">lysA</name>
    <name evidence="10" type="ORF">Osc7112_2663</name>
</gene>
<dbReference type="Proteomes" id="UP000010478">
    <property type="component" value="Chromosome"/>
</dbReference>
<dbReference type="SUPFAM" id="SSF50621">
    <property type="entry name" value="Alanine racemase C-terminal domain-like"/>
    <property type="match status" value="1"/>
</dbReference>